<dbReference type="Proteomes" id="UP000463470">
    <property type="component" value="Unassembled WGS sequence"/>
</dbReference>
<dbReference type="RefSeq" id="WP_161258868.1">
    <property type="nucleotide sequence ID" value="NZ_WXEY01000012.1"/>
</dbReference>
<keyword evidence="2" id="KW-1185">Reference proteome</keyword>
<evidence type="ECO:0000313" key="1">
    <source>
        <dbReference type="EMBL" id="MZP30343.1"/>
    </source>
</evidence>
<organism evidence="1 2">
    <name type="scientific">Heliomicrobium undosum</name>
    <dbReference type="NCBI Taxonomy" id="121734"/>
    <lineage>
        <taxon>Bacteria</taxon>
        <taxon>Bacillati</taxon>
        <taxon>Bacillota</taxon>
        <taxon>Clostridia</taxon>
        <taxon>Eubacteriales</taxon>
        <taxon>Heliobacteriaceae</taxon>
        <taxon>Heliomicrobium</taxon>
    </lineage>
</organism>
<protein>
    <recommendedName>
        <fullName evidence="3">DUF4259 domain-containing protein</fullName>
    </recommendedName>
</protein>
<proteinExistence type="predicted"/>
<evidence type="ECO:0000313" key="2">
    <source>
        <dbReference type="Proteomes" id="UP000463470"/>
    </source>
</evidence>
<gene>
    <name evidence="1" type="ORF">GTO91_11535</name>
</gene>
<reference evidence="1 2" key="1">
    <citation type="submission" date="2020-01" db="EMBL/GenBank/DDBJ databases">
        <title>Whole-genome sequence of Heliobacterium undosum DSM 13378.</title>
        <authorList>
            <person name="Kyndt J.A."/>
            <person name="Meyer T.E."/>
        </authorList>
    </citation>
    <scope>NUCLEOTIDE SEQUENCE [LARGE SCALE GENOMIC DNA]</scope>
    <source>
        <strain evidence="1 2">DSM 13378</strain>
    </source>
</reference>
<accession>A0A845L268</accession>
<comment type="caution">
    <text evidence="1">The sequence shown here is derived from an EMBL/GenBank/DDBJ whole genome shotgun (WGS) entry which is preliminary data.</text>
</comment>
<evidence type="ECO:0008006" key="3">
    <source>
        <dbReference type="Google" id="ProtNLM"/>
    </source>
</evidence>
<dbReference type="OrthoDB" id="362700at2"/>
<dbReference type="AlphaFoldDB" id="A0A845L268"/>
<sequence length="246" mass="27665">MGAWGTAIFSDDLACDVRDDYRELLGQGHEGPEATKLLLAEWQHALNDPDEAPSFWLALAATQWKYGRLENEVKSRALEIIDNGVDLQRWDHNPTLLKQRKKVLEKLKAQLNSPQPATKKVAKSNKYVSEFEVGDVFSYTLQSGNQALFRVIGIDKDGRGSYPICELCDGGDGKDFSVGAMSRSPYRTGKGGLRQLILKQDSLRDYPAKRLKLVVKGASPQQERDRPLILSWKVLDDVLNRYFGLN</sequence>
<dbReference type="EMBL" id="WXEY01000012">
    <property type="protein sequence ID" value="MZP30343.1"/>
    <property type="molecule type" value="Genomic_DNA"/>
</dbReference>
<name>A0A845L268_9FIRM</name>